<dbReference type="Proteomes" id="UP000823388">
    <property type="component" value="Chromosome 5N"/>
</dbReference>
<feature type="compositionally biased region" description="Basic and acidic residues" evidence="1">
    <location>
        <begin position="367"/>
        <end position="386"/>
    </location>
</feature>
<feature type="compositionally biased region" description="Basic and acidic residues" evidence="1">
    <location>
        <begin position="421"/>
        <end position="440"/>
    </location>
</feature>
<evidence type="ECO:0000313" key="3">
    <source>
        <dbReference type="Proteomes" id="UP000823388"/>
    </source>
</evidence>
<accession>A0A8T0S6W4</accession>
<dbReference type="EMBL" id="CM029046">
    <property type="protein sequence ID" value="KAG2592249.1"/>
    <property type="molecule type" value="Genomic_DNA"/>
</dbReference>
<comment type="caution">
    <text evidence="2">The sequence shown here is derived from an EMBL/GenBank/DDBJ whole genome shotgun (WGS) entry which is preliminary data.</text>
</comment>
<proteinExistence type="predicted"/>
<feature type="region of interest" description="Disordered" evidence="1">
    <location>
        <begin position="301"/>
        <end position="446"/>
    </location>
</feature>
<gene>
    <name evidence="2" type="ORF">PVAP13_5NG535200</name>
</gene>
<feature type="compositionally biased region" description="Basic and acidic residues" evidence="1">
    <location>
        <begin position="341"/>
        <end position="359"/>
    </location>
</feature>
<name>A0A8T0S6W4_PANVG</name>
<reference evidence="2" key="1">
    <citation type="submission" date="2020-05" db="EMBL/GenBank/DDBJ databases">
        <title>WGS assembly of Panicum virgatum.</title>
        <authorList>
            <person name="Lovell J.T."/>
            <person name="Jenkins J."/>
            <person name="Shu S."/>
            <person name="Juenger T.E."/>
            <person name="Schmutz J."/>
        </authorList>
    </citation>
    <scope>NUCLEOTIDE SEQUENCE</scope>
    <source>
        <strain evidence="2">AP13</strain>
    </source>
</reference>
<evidence type="ECO:0000313" key="2">
    <source>
        <dbReference type="EMBL" id="KAG2592249.1"/>
    </source>
</evidence>
<keyword evidence="3" id="KW-1185">Reference proteome</keyword>
<feature type="region of interest" description="Disordered" evidence="1">
    <location>
        <begin position="470"/>
        <end position="489"/>
    </location>
</feature>
<feature type="compositionally biased region" description="Basic and acidic residues" evidence="1">
    <location>
        <begin position="394"/>
        <end position="413"/>
    </location>
</feature>
<dbReference type="OrthoDB" id="696909at2759"/>
<dbReference type="AlphaFoldDB" id="A0A8T0S6W4"/>
<protein>
    <submittedName>
        <fullName evidence="2">Uncharacterized protein</fullName>
    </submittedName>
</protein>
<feature type="compositionally biased region" description="Basic and acidic residues" evidence="1">
    <location>
        <begin position="322"/>
        <end position="332"/>
    </location>
</feature>
<organism evidence="2 3">
    <name type="scientific">Panicum virgatum</name>
    <name type="common">Blackwell switchgrass</name>
    <dbReference type="NCBI Taxonomy" id="38727"/>
    <lineage>
        <taxon>Eukaryota</taxon>
        <taxon>Viridiplantae</taxon>
        <taxon>Streptophyta</taxon>
        <taxon>Embryophyta</taxon>
        <taxon>Tracheophyta</taxon>
        <taxon>Spermatophyta</taxon>
        <taxon>Magnoliopsida</taxon>
        <taxon>Liliopsida</taxon>
        <taxon>Poales</taxon>
        <taxon>Poaceae</taxon>
        <taxon>PACMAD clade</taxon>
        <taxon>Panicoideae</taxon>
        <taxon>Panicodae</taxon>
        <taxon>Paniceae</taxon>
        <taxon>Panicinae</taxon>
        <taxon>Panicum</taxon>
        <taxon>Panicum sect. Hiantes</taxon>
    </lineage>
</organism>
<sequence>MRGWMDLSTLDLDQVRHRWGDEVDEQVLFSVDPAAVQESVMKAVRRWAENGEYYKKRGKDPIPPPMEILDHPDLFERAWGWDNIYPWDLVHPLAKYKRYLQDYYKHNQSEANTAGLNGDDRGNDLEALAHSCIKMENYLMFLLDLCTGITTDDKMEIRQTSEKISKLACQMANVLESEFPAAAVSLKCITKEAQLMCQLLTCQPAPCTFSIATSNDIRSCALSFMTYREHEYVPAAAAMMGIMKEAELMRESLRKPWHDEKANADMLNTSFIRDRTLSVMLDMLDECSSVGEPTGIPVNLNCSESDGITFPENDINENEDESNGKNSEKEVARNSPGARNGIDENKDESNGKNSNKEVARNSLGERNGIDENKDESNGKNSNKEVARNSLGERNGIDENKDESNGKNSNKEVARNSLGERNGIDENKDESNGKNSDKEVARNNLGERNGINENKFVDMLKIQLSPLDEKAGKKAEVEQPSPFDGKASNKAEVEHKKWKAGCFCWLKPGGRVNGAAGNNGQVSV</sequence>
<evidence type="ECO:0000256" key="1">
    <source>
        <dbReference type="SAM" id="MobiDB-lite"/>
    </source>
</evidence>